<dbReference type="GO" id="GO:0030915">
    <property type="term" value="C:Smc5-Smc6 complex"/>
    <property type="evidence" value="ECO:0007669"/>
    <property type="project" value="TreeGrafter"/>
</dbReference>
<keyword evidence="4" id="KW-1185">Reference proteome</keyword>
<comment type="caution">
    <text evidence="3">The sequence shown here is derived from an EMBL/GenBank/DDBJ whole genome shotgun (WGS) entry which is preliminary data.</text>
</comment>
<organism evidence="3 4">
    <name type="scientific">Rousettus aegyptiacus</name>
    <name type="common">Egyptian fruit bat</name>
    <name type="synonym">Pteropus aegyptiacus</name>
    <dbReference type="NCBI Taxonomy" id="9407"/>
    <lineage>
        <taxon>Eukaryota</taxon>
        <taxon>Metazoa</taxon>
        <taxon>Chordata</taxon>
        <taxon>Craniata</taxon>
        <taxon>Vertebrata</taxon>
        <taxon>Euteleostomi</taxon>
        <taxon>Mammalia</taxon>
        <taxon>Eutheria</taxon>
        <taxon>Laurasiatheria</taxon>
        <taxon>Chiroptera</taxon>
        <taxon>Yinpterochiroptera</taxon>
        <taxon>Pteropodoidea</taxon>
        <taxon>Pteropodidae</taxon>
        <taxon>Rousettinae</taxon>
        <taxon>Rousettus</taxon>
    </lineage>
</organism>
<evidence type="ECO:0000313" key="3">
    <source>
        <dbReference type="EMBL" id="KAF6487522.1"/>
    </source>
</evidence>
<dbReference type="GO" id="GO:0003697">
    <property type="term" value="F:single-stranded DNA binding"/>
    <property type="evidence" value="ECO:0007669"/>
    <property type="project" value="TreeGrafter"/>
</dbReference>
<evidence type="ECO:0000256" key="2">
    <source>
        <dbReference type="SAM" id="Coils"/>
    </source>
</evidence>
<protein>
    <submittedName>
        <fullName evidence="3">Structural maintenance of chromosomes 5</fullName>
    </submittedName>
</protein>
<name>A0A7J8IUE6_ROUAE</name>
<keyword evidence="1 2" id="KW-0175">Coiled coil</keyword>
<evidence type="ECO:0000313" key="4">
    <source>
        <dbReference type="Proteomes" id="UP000593571"/>
    </source>
</evidence>
<sequence length="168" mass="20147">MIEDLQNELKSTENCVNLQPQIDAITIDLRRVQDEKELCESETIDKHKERETLEKEKKSVNDQIIQFDNLMNQKEDKLRQRYRDTYDAVLWLRNNRDKFKQRVYEPIMLTVRNFIHLGRICFIIDFCCFKNSLFYLNPWFSIVATGILLYPYTSIDQGPLINTPVNFF</sequence>
<dbReference type="GO" id="GO:0005634">
    <property type="term" value="C:nucleus"/>
    <property type="evidence" value="ECO:0007669"/>
    <property type="project" value="TreeGrafter"/>
</dbReference>
<reference evidence="3 4" key="1">
    <citation type="journal article" date="2020" name="Nature">
        <title>Six reference-quality genomes reveal evolution of bat adaptations.</title>
        <authorList>
            <person name="Jebb D."/>
            <person name="Huang Z."/>
            <person name="Pippel M."/>
            <person name="Hughes G.M."/>
            <person name="Lavrichenko K."/>
            <person name="Devanna P."/>
            <person name="Winkler S."/>
            <person name="Jermiin L.S."/>
            <person name="Skirmuntt E.C."/>
            <person name="Katzourakis A."/>
            <person name="Burkitt-Gray L."/>
            <person name="Ray D.A."/>
            <person name="Sullivan K.A.M."/>
            <person name="Roscito J.G."/>
            <person name="Kirilenko B.M."/>
            <person name="Davalos L.M."/>
            <person name="Corthals A.P."/>
            <person name="Power M.L."/>
            <person name="Jones G."/>
            <person name="Ransome R.D."/>
            <person name="Dechmann D.K.N."/>
            <person name="Locatelli A.G."/>
            <person name="Puechmaille S.J."/>
            <person name="Fedrigo O."/>
            <person name="Jarvis E.D."/>
            <person name="Hiller M."/>
            <person name="Vernes S.C."/>
            <person name="Myers E.W."/>
            <person name="Teeling E.C."/>
        </authorList>
    </citation>
    <scope>NUCLEOTIDE SEQUENCE [LARGE SCALE GENOMIC DNA]</scope>
    <source>
        <strain evidence="3">MRouAeg1</strain>
        <tissue evidence="3">Muscle</tissue>
    </source>
</reference>
<dbReference type="AlphaFoldDB" id="A0A7J8IUE6"/>
<dbReference type="GO" id="GO:0000724">
    <property type="term" value="P:double-strand break repair via homologous recombination"/>
    <property type="evidence" value="ECO:0007669"/>
    <property type="project" value="TreeGrafter"/>
</dbReference>
<dbReference type="EMBL" id="JACASE010000003">
    <property type="protein sequence ID" value="KAF6487522.1"/>
    <property type="molecule type" value="Genomic_DNA"/>
</dbReference>
<feature type="coiled-coil region" evidence="2">
    <location>
        <begin position="22"/>
        <end position="70"/>
    </location>
</feature>
<proteinExistence type="predicted"/>
<dbReference type="PANTHER" id="PTHR45916">
    <property type="entry name" value="STRUCTURAL MAINTENANCE OF CHROMOSOMES PROTEIN 5"/>
    <property type="match status" value="1"/>
</dbReference>
<gene>
    <name evidence="3" type="ORF">HJG63_018067</name>
</gene>
<dbReference type="PANTHER" id="PTHR45916:SF1">
    <property type="entry name" value="STRUCTURAL MAINTENANCE OF CHROMOSOMES PROTEIN 5"/>
    <property type="match status" value="1"/>
</dbReference>
<accession>A0A7J8IUE6</accession>
<dbReference type="Proteomes" id="UP000593571">
    <property type="component" value="Unassembled WGS sequence"/>
</dbReference>
<evidence type="ECO:0000256" key="1">
    <source>
        <dbReference type="ARBA" id="ARBA00023054"/>
    </source>
</evidence>